<evidence type="ECO:0000256" key="2">
    <source>
        <dbReference type="ARBA" id="ARBA00023015"/>
    </source>
</evidence>
<dbReference type="InterPro" id="IPR058163">
    <property type="entry name" value="LysR-type_TF_proteobact-type"/>
</dbReference>
<dbReference type="PANTHER" id="PTHR30537:SF17">
    <property type="entry name" value="LYSR-FAMILY REGULATORY PROTEIN"/>
    <property type="match status" value="1"/>
</dbReference>
<dbReference type="SUPFAM" id="SSF53850">
    <property type="entry name" value="Periplasmic binding protein-like II"/>
    <property type="match status" value="1"/>
</dbReference>
<dbReference type="Gene3D" id="1.10.10.10">
    <property type="entry name" value="Winged helix-like DNA-binding domain superfamily/Winged helix DNA-binding domain"/>
    <property type="match status" value="1"/>
</dbReference>
<keyword evidence="3" id="KW-0238">DNA-binding</keyword>
<dbReference type="AlphaFoldDB" id="A0ABD7K3E1"/>
<dbReference type="Pfam" id="PF03466">
    <property type="entry name" value="LysR_substrate"/>
    <property type="match status" value="1"/>
</dbReference>
<evidence type="ECO:0000259" key="5">
    <source>
        <dbReference type="PROSITE" id="PS50931"/>
    </source>
</evidence>
<dbReference type="Proteomes" id="UP000276985">
    <property type="component" value="Unassembled WGS sequence"/>
</dbReference>
<dbReference type="EMBL" id="RXTL01000020">
    <property type="protein sequence ID" value="RTS45657.1"/>
    <property type="molecule type" value="Genomic_DNA"/>
</dbReference>
<evidence type="ECO:0000256" key="3">
    <source>
        <dbReference type="ARBA" id="ARBA00023125"/>
    </source>
</evidence>
<dbReference type="Pfam" id="PF00126">
    <property type="entry name" value="HTH_1"/>
    <property type="match status" value="1"/>
</dbReference>
<dbReference type="GO" id="GO:0003677">
    <property type="term" value="F:DNA binding"/>
    <property type="evidence" value="ECO:0007669"/>
    <property type="project" value="UniProtKB-KW"/>
</dbReference>
<evidence type="ECO:0000256" key="4">
    <source>
        <dbReference type="ARBA" id="ARBA00023163"/>
    </source>
</evidence>
<dbReference type="InterPro" id="IPR036388">
    <property type="entry name" value="WH-like_DNA-bd_sf"/>
</dbReference>
<dbReference type="Gene3D" id="3.40.190.290">
    <property type="match status" value="1"/>
</dbReference>
<dbReference type="SUPFAM" id="SSF46785">
    <property type="entry name" value="Winged helix' DNA-binding domain"/>
    <property type="match status" value="1"/>
</dbReference>
<dbReference type="PRINTS" id="PR00039">
    <property type="entry name" value="HTHLYSR"/>
</dbReference>
<dbReference type="InterPro" id="IPR005119">
    <property type="entry name" value="LysR_subst-bd"/>
</dbReference>
<proteinExistence type="inferred from homology"/>
<dbReference type="CDD" id="cd08472">
    <property type="entry name" value="PBP2_CrgA_like_3"/>
    <property type="match status" value="1"/>
</dbReference>
<organism evidence="6 7">
    <name type="scientific">Pseudomonas aeruginosa</name>
    <dbReference type="NCBI Taxonomy" id="287"/>
    <lineage>
        <taxon>Bacteria</taxon>
        <taxon>Pseudomonadati</taxon>
        <taxon>Pseudomonadota</taxon>
        <taxon>Gammaproteobacteria</taxon>
        <taxon>Pseudomonadales</taxon>
        <taxon>Pseudomonadaceae</taxon>
        <taxon>Pseudomonas</taxon>
    </lineage>
</organism>
<keyword evidence="4" id="KW-0804">Transcription</keyword>
<keyword evidence="2" id="KW-0805">Transcription regulation</keyword>
<comment type="similarity">
    <text evidence="1">Belongs to the LysR transcriptional regulatory family.</text>
</comment>
<accession>A0ABD7K3E1</accession>
<evidence type="ECO:0000256" key="1">
    <source>
        <dbReference type="ARBA" id="ARBA00009437"/>
    </source>
</evidence>
<dbReference type="FunFam" id="1.10.10.10:FF:000001">
    <property type="entry name" value="LysR family transcriptional regulator"/>
    <property type="match status" value="1"/>
</dbReference>
<evidence type="ECO:0000313" key="7">
    <source>
        <dbReference type="Proteomes" id="UP000276985"/>
    </source>
</evidence>
<dbReference type="PANTHER" id="PTHR30537">
    <property type="entry name" value="HTH-TYPE TRANSCRIPTIONAL REGULATOR"/>
    <property type="match status" value="1"/>
</dbReference>
<dbReference type="InterPro" id="IPR036390">
    <property type="entry name" value="WH_DNA-bd_sf"/>
</dbReference>
<name>A0ABD7K3E1_PSEAI</name>
<sequence length="314" mass="34635">MDKLTAMATFSAVVEAGSFTRAAERLSIPKARVSQRISDLERHLGARLLQRTTRSLNLTEDGRAYYSKCASILQQVDELEATLRGGLIEPRGSLRIEALASVARWVLAPRLHEFQHRYPQLTLTLCASDRVSHLLEEGIDCAIRGGTLPDSSLVARHACDVRLGLYAAPGYLEDAGRARHPRELREHRRLSWFTGQRNPFAWKLESTDGSFDLGASQGLRFDDPDVAIASCLAGSGICPAAPFAVESWVRAGALVPVLPQWSFAPRPVHLVYPGDRHLSARVRCFVDWALELMRQSPSLSMSPQELAGNTAGRE</sequence>
<gene>
    <name evidence="6" type="ORF">DY940_15340</name>
</gene>
<evidence type="ECO:0000313" key="6">
    <source>
        <dbReference type="EMBL" id="RTS45657.1"/>
    </source>
</evidence>
<feature type="domain" description="HTH lysR-type" evidence="5">
    <location>
        <begin position="1"/>
        <end position="59"/>
    </location>
</feature>
<protein>
    <submittedName>
        <fullName evidence="6">LysR family transcriptional regulator</fullName>
    </submittedName>
</protein>
<dbReference type="InterPro" id="IPR000847">
    <property type="entry name" value="LysR_HTH_N"/>
</dbReference>
<reference evidence="6 7" key="1">
    <citation type="submission" date="2018-12" db="EMBL/GenBank/DDBJ databases">
        <title>Pseudomonas aeruginosa Diversity Panel.</title>
        <authorList>
            <person name="Snesrud E."/>
            <person name="Mcgann P."/>
        </authorList>
    </citation>
    <scope>NUCLEOTIDE SEQUENCE [LARGE SCALE GENOMIC DNA]</scope>
    <source>
        <strain evidence="6 7">MRSN6241</strain>
    </source>
</reference>
<dbReference type="PROSITE" id="PS50931">
    <property type="entry name" value="HTH_LYSR"/>
    <property type="match status" value="1"/>
</dbReference>
<comment type="caution">
    <text evidence="6">The sequence shown here is derived from an EMBL/GenBank/DDBJ whole genome shotgun (WGS) entry which is preliminary data.</text>
</comment>